<dbReference type="PROSITE" id="PS00217">
    <property type="entry name" value="SUGAR_TRANSPORT_2"/>
    <property type="match status" value="1"/>
</dbReference>
<dbReference type="Proteomes" id="UP000265692">
    <property type="component" value="Unassembled WGS sequence"/>
</dbReference>
<evidence type="ECO:0000313" key="9">
    <source>
        <dbReference type="Proteomes" id="UP000265692"/>
    </source>
</evidence>
<accession>A0A396S2Y1</accession>
<dbReference type="PANTHER" id="PTHR23508">
    <property type="entry name" value="CARBOXYLIC ACID TRANSPORTER PROTEIN HOMOLOG"/>
    <property type="match status" value="1"/>
</dbReference>
<keyword evidence="9" id="KW-1185">Reference proteome</keyword>
<protein>
    <submittedName>
        <fullName evidence="8">MFS transporter</fullName>
    </submittedName>
</protein>
<feature type="transmembrane region" description="Helical" evidence="6">
    <location>
        <begin position="145"/>
        <end position="166"/>
    </location>
</feature>
<dbReference type="RefSeq" id="WP_118877728.1">
    <property type="nucleotide sequence ID" value="NZ_QWEI01000015.1"/>
</dbReference>
<dbReference type="EMBL" id="QWEI01000015">
    <property type="protein sequence ID" value="RHW31780.1"/>
    <property type="molecule type" value="Genomic_DNA"/>
</dbReference>
<feature type="transmembrane region" description="Helical" evidence="6">
    <location>
        <begin position="88"/>
        <end position="106"/>
    </location>
</feature>
<gene>
    <name evidence="8" type="ORF">D1B33_17580</name>
</gene>
<feature type="transmembrane region" description="Helical" evidence="6">
    <location>
        <begin position="405"/>
        <end position="426"/>
    </location>
</feature>
<feature type="transmembrane region" description="Helical" evidence="6">
    <location>
        <begin position="112"/>
        <end position="133"/>
    </location>
</feature>
<feature type="transmembrane region" description="Helical" evidence="6">
    <location>
        <begin position="317"/>
        <end position="336"/>
    </location>
</feature>
<feature type="transmembrane region" description="Helical" evidence="6">
    <location>
        <begin position="172"/>
        <end position="192"/>
    </location>
</feature>
<evidence type="ECO:0000256" key="4">
    <source>
        <dbReference type="ARBA" id="ARBA00022989"/>
    </source>
</evidence>
<feature type="transmembrane region" description="Helical" evidence="6">
    <location>
        <begin position="61"/>
        <end position="81"/>
    </location>
</feature>
<evidence type="ECO:0000256" key="6">
    <source>
        <dbReference type="SAM" id="Phobius"/>
    </source>
</evidence>
<feature type="domain" description="Major facilitator superfamily (MFS) profile" evidence="7">
    <location>
        <begin position="22"/>
        <end position="431"/>
    </location>
</feature>
<dbReference type="PANTHER" id="PTHR23508:SF10">
    <property type="entry name" value="CARBOXYLIC ACID TRANSPORTER PROTEIN HOMOLOG"/>
    <property type="match status" value="1"/>
</dbReference>
<feature type="transmembrane region" description="Helical" evidence="6">
    <location>
        <begin position="251"/>
        <end position="269"/>
    </location>
</feature>
<sequence>MKAINVEQKINESRFNSLHGMVLFWCAFIIVFDGYDLVIYGSALSSILAEWGITPKEAGSLQSLALVGMMLGALIFGPLADKIGRKKVILLCVALFSIFTVGIVFVNNPTTFGIFRFIAGVGLGGVMPNTVALTTEYAPKKLKSTLVSIMFSGYSVGGVLAAGIAIMVIEPFGWRALFLVGGLPLLALPFMYKTLQESPRFLIANNKKEELGKIIQKIDSTYKFDESHTFVMEAKEEKGAPIMNLFRNNRALSTIVFWIAFFMCLLMIYGLNTWLPQLIKGAGVEVNGLVFLLVLNFGAIFGAIFGGQLADRFGSKVILIAFFLGASTSLTLLGLVHNLMVMYILVAIAGATTIGTQIIMNSYISQYYPVEMRSSGLGWALGIGRLGAIAGPMIGGLLMTISLPYYQNFMVFAIPGVIGFLMVILVQQKYSSTTQEQSYIKRELVEES</sequence>
<evidence type="ECO:0000259" key="7">
    <source>
        <dbReference type="PROSITE" id="PS50850"/>
    </source>
</evidence>
<dbReference type="SUPFAM" id="SSF103473">
    <property type="entry name" value="MFS general substrate transporter"/>
    <property type="match status" value="1"/>
</dbReference>
<evidence type="ECO:0000256" key="3">
    <source>
        <dbReference type="ARBA" id="ARBA00022692"/>
    </source>
</evidence>
<dbReference type="Gene3D" id="1.20.1250.20">
    <property type="entry name" value="MFS general substrate transporter like domains"/>
    <property type="match status" value="1"/>
</dbReference>
<evidence type="ECO:0000256" key="2">
    <source>
        <dbReference type="ARBA" id="ARBA00022448"/>
    </source>
</evidence>
<feature type="transmembrane region" description="Helical" evidence="6">
    <location>
        <begin position="21"/>
        <end position="41"/>
    </location>
</feature>
<comment type="subcellular location">
    <subcellularLocation>
        <location evidence="1">Cell membrane</location>
        <topology evidence="1">Multi-pass membrane protein</topology>
    </subcellularLocation>
</comment>
<dbReference type="Pfam" id="PF07690">
    <property type="entry name" value="MFS_1"/>
    <property type="match status" value="1"/>
</dbReference>
<dbReference type="GO" id="GO:0005886">
    <property type="term" value="C:plasma membrane"/>
    <property type="evidence" value="ECO:0007669"/>
    <property type="project" value="UniProtKB-SubCell"/>
</dbReference>
<keyword evidence="2" id="KW-0813">Transport</keyword>
<evidence type="ECO:0000256" key="1">
    <source>
        <dbReference type="ARBA" id="ARBA00004651"/>
    </source>
</evidence>
<keyword evidence="3 6" id="KW-0812">Transmembrane</keyword>
<organism evidence="8 9">
    <name type="scientific">Ureibacillus yapensis</name>
    <dbReference type="NCBI Taxonomy" id="2304605"/>
    <lineage>
        <taxon>Bacteria</taxon>
        <taxon>Bacillati</taxon>
        <taxon>Bacillota</taxon>
        <taxon>Bacilli</taxon>
        <taxon>Bacillales</taxon>
        <taxon>Caryophanaceae</taxon>
        <taxon>Ureibacillus</taxon>
    </lineage>
</organism>
<reference evidence="8 9" key="1">
    <citation type="submission" date="2018-08" db="EMBL/GenBank/DDBJ databases">
        <title>Lysinibacillus sp. YLB-03 draft genome sequence.</title>
        <authorList>
            <person name="Yu L."/>
        </authorList>
    </citation>
    <scope>NUCLEOTIDE SEQUENCE [LARGE SCALE GENOMIC DNA]</scope>
    <source>
        <strain evidence="8 9">YLB-03</strain>
    </source>
</reference>
<proteinExistence type="predicted"/>
<dbReference type="OrthoDB" id="9787026at2"/>
<dbReference type="InterPro" id="IPR036259">
    <property type="entry name" value="MFS_trans_sf"/>
</dbReference>
<comment type="caution">
    <text evidence="8">The sequence shown here is derived from an EMBL/GenBank/DDBJ whole genome shotgun (WGS) entry which is preliminary data.</text>
</comment>
<dbReference type="CDD" id="cd17365">
    <property type="entry name" value="MFS_PcaK_like"/>
    <property type="match status" value="1"/>
</dbReference>
<evidence type="ECO:0000313" key="8">
    <source>
        <dbReference type="EMBL" id="RHW31780.1"/>
    </source>
</evidence>
<dbReference type="GO" id="GO:0046943">
    <property type="term" value="F:carboxylic acid transmembrane transporter activity"/>
    <property type="evidence" value="ECO:0007669"/>
    <property type="project" value="TreeGrafter"/>
</dbReference>
<feature type="transmembrane region" description="Helical" evidence="6">
    <location>
        <begin position="289"/>
        <end position="310"/>
    </location>
</feature>
<name>A0A396S2Y1_9BACL</name>
<dbReference type="InterPro" id="IPR020846">
    <property type="entry name" value="MFS_dom"/>
</dbReference>
<dbReference type="InterPro" id="IPR005829">
    <property type="entry name" value="Sugar_transporter_CS"/>
</dbReference>
<keyword evidence="5 6" id="KW-0472">Membrane</keyword>
<dbReference type="PROSITE" id="PS50850">
    <property type="entry name" value="MFS"/>
    <property type="match status" value="1"/>
</dbReference>
<feature type="transmembrane region" description="Helical" evidence="6">
    <location>
        <begin position="376"/>
        <end position="399"/>
    </location>
</feature>
<evidence type="ECO:0000256" key="5">
    <source>
        <dbReference type="ARBA" id="ARBA00023136"/>
    </source>
</evidence>
<feature type="transmembrane region" description="Helical" evidence="6">
    <location>
        <begin position="342"/>
        <end position="364"/>
    </location>
</feature>
<dbReference type="AlphaFoldDB" id="A0A396S2Y1"/>
<keyword evidence="4 6" id="KW-1133">Transmembrane helix</keyword>
<dbReference type="InterPro" id="IPR011701">
    <property type="entry name" value="MFS"/>
</dbReference>